<dbReference type="AlphaFoldDB" id="A0A9C6TXG7"/>
<dbReference type="PROSITE" id="PS50297">
    <property type="entry name" value="ANK_REP_REGION"/>
    <property type="match status" value="1"/>
</dbReference>
<dbReference type="PANTHER" id="PTHR24121:SF16">
    <property type="entry name" value="NON-SPECIFIC SERINE_THREONINE PROTEIN KINASE"/>
    <property type="match status" value="1"/>
</dbReference>
<dbReference type="GeneID" id="107487008"/>
<dbReference type="SUPFAM" id="SSF48403">
    <property type="entry name" value="Ankyrin repeat"/>
    <property type="match status" value="1"/>
</dbReference>
<keyword evidence="2" id="KW-0040">ANK repeat</keyword>
<gene>
    <name evidence="4" type="primary">LOC107487008</name>
</gene>
<proteinExistence type="predicted"/>
<dbReference type="SMART" id="SM00248">
    <property type="entry name" value="ANK"/>
    <property type="match status" value="3"/>
</dbReference>
<evidence type="ECO:0000313" key="4">
    <source>
        <dbReference type="RefSeq" id="XP_052118467.1"/>
    </source>
</evidence>
<protein>
    <submittedName>
        <fullName evidence="4">Uncharacterized protein LOC107487008</fullName>
    </submittedName>
</protein>
<keyword evidence="3" id="KW-1185">Reference proteome</keyword>
<reference evidence="4" key="2">
    <citation type="submission" date="2025-08" db="UniProtKB">
        <authorList>
            <consortium name="RefSeq"/>
        </authorList>
    </citation>
    <scope>IDENTIFICATION</scope>
    <source>
        <tissue evidence="4">Whole plant</tissue>
    </source>
</reference>
<dbReference type="Pfam" id="PF14223">
    <property type="entry name" value="Retrotran_gag_2"/>
    <property type="match status" value="1"/>
</dbReference>
<organism evidence="3 4">
    <name type="scientific">Arachis duranensis</name>
    <name type="common">Wild peanut</name>
    <dbReference type="NCBI Taxonomy" id="130453"/>
    <lineage>
        <taxon>Eukaryota</taxon>
        <taxon>Viridiplantae</taxon>
        <taxon>Streptophyta</taxon>
        <taxon>Embryophyta</taxon>
        <taxon>Tracheophyta</taxon>
        <taxon>Spermatophyta</taxon>
        <taxon>Magnoliopsida</taxon>
        <taxon>eudicotyledons</taxon>
        <taxon>Gunneridae</taxon>
        <taxon>Pentapetalae</taxon>
        <taxon>rosids</taxon>
        <taxon>fabids</taxon>
        <taxon>Fabales</taxon>
        <taxon>Fabaceae</taxon>
        <taxon>Papilionoideae</taxon>
        <taxon>50 kb inversion clade</taxon>
        <taxon>dalbergioids sensu lato</taxon>
        <taxon>Dalbergieae</taxon>
        <taxon>Pterocarpus clade</taxon>
        <taxon>Arachis</taxon>
    </lineage>
</organism>
<dbReference type="Gene3D" id="1.25.40.20">
    <property type="entry name" value="Ankyrin repeat-containing domain"/>
    <property type="match status" value="1"/>
</dbReference>
<name>A0A9C6TXG7_ARADU</name>
<evidence type="ECO:0000313" key="3">
    <source>
        <dbReference type="Proteomes" id="UP000515211"/>
    </source>
</evidence>
<dbReference type="Pfam" id="PF12796">
    <property type="entry name" value="Ank_2"/>
    <property type="match status" value="1"/>
</dbReference>
<accession>A0A9C6TXG7</accession>
<dbReference type="PANTHER" id="PTHR24121">
    <property type="entry name" value="NO MECHANORECEPTOR POTENTIAL C, ISOFORM D-RELATED"/>
    <property type="match status" value="1"/>
</dbReference>
<dbReference type="InterPro" id="IPR002110">
    <property type="entry name" value="Ankyrin_rpt"/>
</dbReference>
<dbReference type="PROSITE" id="PS50088">
    <property type="entry name" value="ANK_REPEAT"/>
    <property type="match status" value="1"/>
</dbReference>
<dbReference type="InterPro" id="IPR036770">
    <property type="entry name" value="Ankyrin_rpt-contain_sf"/>
</dbReference>
<reference evidence="3" key="1">
    <citation type="journal article" date="2016" name="Nat. Genet.">
        <title>The genome sequences of Arachis duranensis and Arachis ipaensis, the diploid ancestors of cultivated peanut.</title>
        <authorList>
            <person name="Bertioli D.J."/>
            <person name="Cannon S.B."/>
            <person name="Froenicke L."/>
            <person name="Huang G."/>
            <person name="Farmer A.D."/>
            <person name="Cannon E.K."/>
            <person name="Liu X."/>
            <person name="Gao D."/>
            <person name="Clevenger J."/>
            <person name="Dash S."/>
            <person name="Ren L."/>
            <person name="Moretzsohn M.C."/>
            <person name="Shirasawa K."/>
            <person name="Huang W."/>
            <person name="Vidigal B."/>
            <person name="Abernathy B."/>
            <person name="Chu Y."/>
            <person name="Niederhuth C.E."/>
            <person name="Umale P."/>
            <person name="Araujo A.C."/>
            <person name="Kozik A."/>
            <person name="Kim K.D."/>
            <person name="Burow M.D."/>
            <person name="Varshney R.K."/>
            <person name="Wang X."/>
            <person name="Zhang X."/>
            <person name="Barkley N."/>
            <person name="Guimaraes P.M."/>
            <person name="Isobe S."/>
            <person name="Guo B."/>
            <person name="Liao B."/>
            <person name="Stalker H.T."/>
            <person name="Schmitz R.J."/>
            <person name="Scheffler B.E."/>
            <person name="Leal-Bertioli S.C."/>
            <person name="Xun X."/>
            <person name="Jackson S.A."/>
            <person name="Michelmore R."/>
            <person name="Ozias-Akins P."/>
        </authorList>
    </citation>
    <scope>NUCLEOTIDE SEQUENCE [LARGE SCALE GENOMIC DNA]</scope>
    <source>
        <strain evidence="3">cv. V14167</strain>
    </source>
</reference>
<comment type="subcellular location">
    <subcellularLocation>
        <location evidence="1">Cell membrane</location>
        <topology evidence="1">Peripheral membrane protein</topology>
        <orientation evidence="1">Cytoplasmic side</orientation>
    </subcellularLocation>
</comment>
<evidence type="ECO:0000256" key="1">
    <source>
        <dbReference type="ARBA" id="ARBA00004413"/>
    </source>
</evidence>
<dbReference type="RefSeq" id="XP_052118467.1">
    <property type="nucleotide sequence ID" value="XM_052262507.1"/>
</dbReference>
<sequence>MTREALTKYNYENWSVLMKNYLMGRGLWDVVESNSPPTAAADTPPTAAADKASAAVEGRSRKWKRQNANALHIIQLSCTSDTFAQIRRFETAKEAWNHLTASFGSNSQADIDIEQGCVMDDPEYRELFMSVEENNWSVVKAILNREDMAIYYSTSHSGRTVLHTAAILGHQDMVKQLVAEGGERLLKMQDNRGYTALALVADLTGNKSIAKCLVEESSVRGCAQVLLKMKTRDGEIPVLLAAAVGHKKMTSYLYSKTPRDMFDNADNAVLLLSRCISAEIFDVALQLLLQHPGDELPLTHELECLRPLKALVHKPSAFPSGTRFGILHWIYDCEYCLVIYDYIH</sequence>
<evidence type="ECO:0000256" key="2">
    <source>
        <dbReference type="PROSITE-ProRule" id="PRU00023"/>
    </source>
</evidence>
<dbReference type="GO" id="GO:0005886">
    <property type="term" value="C:plasma membrane"/>
    <property type="evidence" value="ECO:0007669"/>
    <property type="project" value="UniProtKB-SubCell"/>
</dbReference>
<dbReference type="KEGG" id="adu:107487008"/>
<dbReference type="Proteomes" id="UP000515211">
    <property type="component" value="Chromosome 5"/>
</dbReference>
<feature type="repeat" description="ANK" evidence="2">
    <location>
        <begin position="157"/>
        <end position="183"/>
    </location>
</feature>